<evidence type="ECO:0000313" key="1">
    <source>
        <dbReference type="EMBL" id="MXU91971.1"/>
    </source>
</evidence>
<proteinExistence type="predicted"/>
<accession>A0A6B0UR30</accession>
<dbReference type="EMBL" id="GIFC01009888">
    <property type="protein sequence ID" value="MXU91971.1"/>
    <property type="molecule type" value="Transcribed_RNA"/>
</dbReference>
<organism evidence="1">
    <name type="scientific">Ixodes ricinus</name>
    <name type="common">Common tick</name>
    <name type="synonym">Acarus ricinus</name>
    <dbReference type="NCBI Taxonomy" id="34613"/>
    <lineage>
        <taxon>Eukaryota</taxon>
        <taxon>Metazoa</taxon>
        <taxon>Ecdysozoa</taxon>
        <taxon>Arthropoda</taxon>
        <taxon>Chelicerata</taxon>
        <taxon>Arachnida</taxon>
        <taxon>Acari</taxon>
        <taxon>Parasitiformes</taxon>
        <taxon>Ixodida</taxon>
        <taxon>Ixodoidea</taxon>
        <taxon>Ixodidae</taxon>
        <taxon>Ixodinae</taxon>
        <taxon>Ixodes</taxon>
    </lineage>
</organism>
<reference evidence="1" key="1">
    <citation type="submission" date="2019-12" db="EMBL/GenBank/DDBJ databases">
        <title>An insight into the sialome of adult female Ixodes ricinus ticks feeding for 6 days.</title>
        <authorList>
            <person name="Perner J."/>
            <person name="Ribeiro J.M.C."/>
        </authorList>
    </citation>
    <scope>NUCLEOTIDE SEQUENCE</scope>
    <source>
        <strain evidence="1">Semi-engorged</strain>
        <tissue evidence="1">Salivary glands</tissue>
    </source>
</reference>
<protein>
    <submittedName>
        <fullName evidence="1">Putative secreted protein</fullName>
    </submittedName>
</protein>
<dbReference type="AlphaFoldDB" id="A0A6B0UR30"/>
<sequence length="127" mass="14715">MSIKVYPFLKKVLLISWQKVLSVTFTLRRNSVVCISGSFTNKEKKALAFERQSSFKDNFRIPFHTEKIKGLKGLRNNLRLKKYIVIIWPNGETCLEDVLSKTILLKTAEATVMLRLPRDIDTICVLR</sequence>
<name>A0A6B0UR30_IXORI</name>